<name>A0A1B6M583_9HEMI</name>
<feature type="region of interest" description="Disordered" evidence="1">
    <location>
        <begin position="732"/>
        <end position="756"/>
    </location>
</feature>
<dbReference type="PANTHER" id="PTHR15690">
    <property type="entry name" value="NUCLEAR RECEPTOR COACTIVATOR 6"/>
    <property type="match status" value="1"/>
</dbReference>
<feature type="region of interest" description="Disordered" evidence="1">
    <location>
        <begin position="852"/>
        <end position="918"/>
    </location>
</feature>
<feature type="compositionally biased region" description="Low complexity" evidence="1">
    <location>
        <begin position="341"/>
        <end position="350"/>
    </location>
</feature>
<feature type="compositionally biased region" description="Basic and acidic residues" evidence="1">
    <location>
        <begin position="510"/>
        <end position="532"/>
    </location>
</feature>
<feature type="region of interest" description="Disordered" evidence="1">
    <location>
        <begin position="1015"/>
        <end position="1057"/>
    </location>
</feature>
<feature type="compositionally biased region" description="Polar residues" evidence="1">
    <location>
        <begin position="621"/>
        <end position="641"/>
    </location>
</feature>
<feature type="compositionally biased region" description="Basic and acidic residues" evidence="1">
    <location>
        <begin position="739"/>
        <end position="750"/>
    </location>
</feature>
<dbReference type="GO" id="GO:0035097">
    <property type="term" value="C:histone methyltransferase complex"/>
    <property type="evidence" value="ECO:0007669"/>
    <property type="project" value="TreeGrafter"/>
</dbReference>
<feature type="region of interest" description="Disordered" evidence="1">
    <location>
        <begin position="1073"/>
        <end position="1092"/>
    </location>
</feature>
<feature type="compositionally biased region" description="Pro residues" evidence="1">
    <location>
        <begin position="351"/>
        <end position="370"/>
    </location>
</feature>
<feature type="region of interest" description="Disordered" evidence="1">
    <location>
        <begin position="939"/>
        <end position="970"/>
    </location>
</feature>
<proteinExistence type="predicted"/>
<dbReference type="InterPro" id="IPR026638">
    <property type="entry name" value="NCOA6"/>
</dbReference>
<feature type="compositionally biased region" description="Basic and acidic residues" evidence="1">
    <location>
        <begin position="1025"/>
        <end position="1040"/>
    </location>
</feature>
<dbReference type="GO" id="GO:0003713">
    <property type="term" value="F:transcription coactivator activity"/>
    <property type="evidence" value="ECO:0007669"/>
    <property type="project" value="InterPro"/>
</dbReference>
<organism evidence="3">
    <name type="scientific">Graphocephala atropunctata</name>
    <dbReference type="NCBI Taxonomy" id="36148"/>
    <lineage>
        <taxon>Eukaryota</taxon>
        <taxon>Metazoa</taxon>
        <taxon>Ecdysozoa</taxon>
        <taxon>Arthropoda</taxon>
        <taxon>Hexapoda</taxon>
        <taxon>Insecta</taxon>
        <taxon>Pterygota</taxon>
        <taxon>Neoptera</taxon>
        <taxon>Paraneoptera</taxon>
        <taxon>Hemiptera</taxon>
        <taxon>Auchenorrhyncha</taxon>
        <taxon>Membracoidea</taxon>
        <taxon>Cicadellidae</taxon>
        <taxon>Cicadellinae</taxon>
        <taxon>Cicadellini</taxon>
        <taxon>Graphocephala</taxon>
    </lineage>
</organism>
<evidence type="ECO:0000256" key="1">
    <source>
        <dbReference type="SAM" id="MobiDB-lite"/>
    </source>
</evidence>
<dbReference type="PANTHER" id="PTHR15690:SF0">
    <property type="entry name" value="NUCLEAR RECEPTOR COACTIVATOR 6"/>
    <property type="match status" value="1"/>
</dbReference>
<reference evidence="3" key="1">
    <citation type="submission" date="2015-11" db="EMBL/GenBank/DDBJ databases">
        <title>De novo transcriptome assembly of four potential Pierce s Disease insect vectors from Arizona vineyards.</title>
        <authorList>
            <person name="Tassone E.E."/>
        </authorList>
    </citation>
    <scope>NUCLEOTIDE SEQUENCE</scope>
</reference>
<dbReference type="AlphaFoldDB" id="A0A1B6M583"/>
<evidence type="ECO:0000259" key="2">
    <source>
        <dbReference type="Pfam" id="PF13820"/>
    </source>
</evidence>
<dbReference type="GO" id="GO:0045944">
    <property type="term" value="P:positive regulation of transcription by RNA polymerase II"/>
    <property type="evidence" value="ECO:0007669"/>
    <property type="project" value="TreeGrafter"/>
</dbReference>
<feature type="non-terminal residue" evidence="3">
    <location>
        <position position="1142"/>
    </location>
</feature>
<gene>
    <name evidence="3" type="ORF">g.5779</name>
</gene>
<dbReference type="GO" id="GO:0005667">
    <property type="term" value="C:transcription regulator complex"/>
    <property type="evidence" value="ECO:0007669"/>
    <property type="project" value="TreeGrafter"/>
</dbReference>
<dbReference type="Pfam" id="PF13820">
    <property type="entry name" value="NCOA6_TRADD-N"/>
    <property type="match status" value="1"/>
</dbReference>
<feature type="domain" description="Nuclear receptor coactivator 6 TRADD-N" evidence="2">
    <location>
        <begin position="13"/>
        <end position="128"/>
    </location>
</feature>
<sequence>MAADSDGGGQLIETIVTCEGDIKDPQFPQKFKQIVQKLRHLLCNGNGESLRVAKVEPWNSVRVTLTIPREAAQRLRQLAQAGDAALQQLGILSVQVEGDQVISLRLAGRFGGEAQEIVLRTGGEASTSSDGAGPSQFRSPNVVAPSDGDPIPPFPSANKASPPSTFPFASMTHAATAIQSRSETHYVPPPPPPPYPDSPAPNVALSSPLLVNLLQNDGAPGPSTSKMPPPASKQLPRVVKSCSPVLPKKPSPPHDPSELLHQAGNSAFVSVNPCQRFPQELAQKASGFMSQPLGKPQAAVYQRPSQPVPPFNPTPPQVSNRLPLQQTGQPPVVLPQRTQVPPSQRLAAPQQQPPLYSPARYPPAPTQTQPYLPPQTPLLKSPLPQPVKQRIFTQAAVTNQPVFPPQQNQLPLPNSSNSLHNPVLLQSQATAFATRPPQQRIFQARQTLEQREVSHPVIQHAVPSALRQPQNPVANFPPPSPAPSTIGVNPPPYPRLPNPVLRFPMQETHMTQEEKVSGSEEKAVEFLKEEKPPTPPSSPPLTSNGKKRQFLINPLSGHLEPMPSESSSDSEAEENVPNSTSQPNLDDPFFTFPSPLNDRSNSVYSDDDDDVSSTVSRRADTTTTDQSDSEATNRSTNSEASSVVRHRVKATSSPAPGEKIKLRLKLEKNEPVTPAYKVDVSFVNVPQVRKADKGLSKIFPSGGVPGTSATGEELRVPPLHISLRGRNAAVVVGSRKDKKYSSKESKESKKSSSKLKTKSLLEDGVSPVLVKKCHPSEKVLTKTVMKSSVFEPGEVKVRTKFKGRTACDHEDEEELPNSRIIEPGEIVLPCSLPTPVRTFPTEEEVASILRSMPSTGGHHKLSLSGKVKKRDSKKKLYPRERGLLTGGRIMEESSTGSSSGSKSGSVQRKTGKSGSVSLLKMSVVKSATKEARMMAAARMSNSERQRMNSANSALGNGVVQRRPSNTATDSKELTGFTAAQGLLANVKPSGQPPSPHVPFRHNCVSELLKKTPSDLTIRKVSTSKLEGKSSKRPRDLDSKRSQSSHSHFNKSQERKPNILTVNRVQVMEPLLPRLTPNSAKQPGPSLPVSELDVSEKKVKQRLLEEEPVKKVEINEMVQTEIKNEVECCVVKPVPAEITARVG</sequence>
<feature type="compositionally biased region" description="Pro residues" evidence="1">
    <location>
        <begin position="187"/>
        <end position="199"/>
    </location>
</feature>
<accession>A0A1B6M583</accession>
<feature type="region of interest" description="Disordered" evidence="1">
    <location>
        <begin position="290"/>
        <end position="370"/>
    </location>
</feature>
<feature type="compositionally biased region" description="Basic residues" evidence="1">
    <location>
        <begin position="857"/>
        <end position="876"/>
    </location>
</feature>
<dbReference type="EMBL" id="GEBQ01008878">
    <property type="protein sequence ID" value="JAT31099.1"/>
    <property type="molecule type" value="Transcribed_RNA"/>
</dbReference>
<feature type="region of interest" description="Disordered" evidence="1">
    <location>
        <begin position="470"/>
        <end position="659"/>
    </location>
</feature>
<dbReference type="InterPro" id="IPR032715">
    <property type="entry name" value="NCOA6_TRADD-N"/>
</dbReference>
<protein>
    <recommendedName>
        <fullName evidence="2">Nuclear receptor coactivator 6 TRADD-N domain-containing protein</fullName>
    </recommendedName>
</protein>
<evidence type="ECO:0000313" key="3">
    <source>
        <dbReference type="EMBL" id="JAT31099.1"/>
    </source>
</evidence>
<feature type="compositionally biased region" description="Low complexity" evidence="1">
    <location>
        <begin position="893"/>
        <end position="905"/>
    </location>
</feature>
<feature type="region of interest" description="Disordered" evidence="1">
    <location>
        <begin position="122"/>
        <end position="260"/>
    </location>
</feature>
<feature type="compositionally biased region" description="Pro residues" evidence="1">
    <location>
        <begin position="306"/>
        <end position="316"/>
    </location>
</feature>